<keyword evidence="3 21" id="KW-0813">Transport</keyword>
<protein>
    <recommendedName>
        <fullName evidence="21">Sodium/hydrogen exchanger</fullName>
    </recommendedName>
</protein>
<feature type="region of interest" description="Disordered" evidence="23">
    <location>
        <begin position="39"/>
        <end position="75"/>
    </location>
</feature>
<dbReference type="NCBIfam" id="TIGR00840">
    <property type="entry name" value="b_cpa1"/>
    <property type="match status" value="1"/>
</dbReference>
<keyword evidence="16 21" id="KW-0739">Sodium transport</keyword>
<dbReference type="InterPro" id="IPR001970">
    <property type="entry name" value="NHE-1-like"/>
</dbReference>
<keyword evidence="17" id="KW-0449">Lipoprotein</keyword>
<keyword evidence="6" id="KW-0597">Phosphoprotein</keyword>
<evidence type="ECO:0000259" key="26">
    <source>
        <dbReference type="Pfam" id="PF16644"/>
    </source>
</evidence>
<keyword evidence="5" id="KW-1003">Cell membrane</keyword>
<evidence type="ECO:0000256" key="8">
    <source>
        <dbReference type="ARBA" id="ARBA00022843"/>
    </source>
</evidence>
<gene>
    <name evidence="27" type="ORF">EI555_017378</name>
</gene>
<feature type="transmembrane region" description="Helical" evidence="24">
    <location>
        <begin position="295"/>
        <end position="314"/>
    </location>
</feature>
<dbReference type="Proteomes" id="UP000308365">
    <property type="component" value="Unassembled WGS sequence"/>
</dbReference>
<evidence type="ECO:0000313" key="28">
    <source>
        <dbReference type="Proteomes" id="UP000308365"/>
    </source>
</evidence>
<dbReference type="Pfam" id="PF16644">
    <property type="entry name" value="NEXCaM_BD"/>
    <property type="match status" value="1"/>
</dbReference>
<dbReference type="PANTHER" id="PTHR10110:SF59">
    <property type="entry name" value="SODIUM_HYDROGEN EXCHANGER 1"/>
    <property type="match status" value="1"/>
</dbReference>
<evidence type="ECO:0000256" key="1">
    <source>
        <dbReference type="ARBA" id="ARBA00004554"/>
    </source>
</evidence>
<evidence type="ECO:0000256" key="3">
    <source>
        <dbReference type="ARBA" id="ARBA00022448"/>
    </source>
</evidence>
<evidence type="ECO:0000256" key="10">
    <source>
        <dbReference type="ARBA" id="ARBA00022989"/>
    </source>
</evidence>
<keyword evidence="9" id="KW-0112">Calmodulin-binding</keyword>
<feature type="transmembrane region" description="Helical" evidence="24">
    <location>
        <begin position="365"/>
        <end position="383"/>
    </location>
</feature>
<evidence type="ECO:0000313" key="27">
    <source>
        <dbReference type="EMBL" id="TKC44126.1"/>
    </source>
</evidence>
<evidence type="ECO:0000256" key="21">
    <source>
        <dbReference type="RuleBase" id="RU003722"/>
    </source>
</evidence>
<feature type="domain" description="Sodium/hydrogen exchanger regulatory region" evidence="26">
    <location>
        <begin position="737"/>
        <end position="822"/>
    </location>
</feature>
<keyword evidence="11" id="KW-0915">Sodium</keyword>
<evidence type="ECO:0000256" key="2">
    <source>
        <dbReference type="ARBA" id="ARBA00007367"/>
    </source>
</evidence>
<feature type="transmembrane region" description="Helical" evidence="24">
    <location>
        <begin position="476"/>
        <end position="499"/>
    </location>
</feature>
<dbReference type="InterPro" id="IPR018422">
    <property type="entry name" value="Cation/H_exchanger_CPA1"/>
</dbReference>
<dbReference type="Pfam" id="PF00999">
    <property type="entry name" value="Na_H_Exchanger"/>
    <property type="match status" value="1"/>
</dbReference>
<feature type="coiled-coil region" evidence="22">
    <location>
        <begin position="762"/>
        <end position="789"/>
    </location>
</feature>
<comment type="catalytic activity">
    <reaction evidence="20">
        <text>Li(+)(out) + H(+)(in) = Li(+)(in) + H(+)(out)</text>
        <dbReference type="Rhea" id="RHEA:72407"/>
        <dbReference type="ChEBI" id="CHEBI:15378"/>
        <dbReference type="ChEBI" id="CHEBI:49713"/>
    </reaction>
</comment>
<feature type="transmembrane region" description="Helical" evidence="24">
    <location>
        <begin position="520"/>
        <end position="542"/>
    </location>
</feature>
<evidence type="ECO:0000256" key="5">
    <source>
        <dbReference type="ARBA" id="ARBA00022475"/>
    </source>
</evidence>
<evidence type="ECO:0000256" key="9">
    <source>
        <dbReference type="ARBA" id="ARBA00022860"/>
    </source>
</evidence>
<evidence type="ECO:0000256" key="17">
    <source>
        <dbReference type="ARBA" id="ARBA00023288"/>
    </source>
</evidence>
<dbReference type="Gene3D" id="6.10.250.1040">
    <property type="match status" value="1"/>
</dbReference>
<feature type="compositionally biased region" description="Basic and acidic residues" evidence="23">
    <location>
        <begin position="884"/>
        <end position="906"/>
    </location>
</feature>
<dbReference type="GO" id="GO:0005516">
    <property type="term" value="F:calmodulin binding"/>
    <property type="evidence" value="ECO:0007669"/>
    <property type="project" value="UniProtKB-KW"/>
</dbReference>
<dbReference type="Gene3D" id="6.10.250.2020">
    <property type="match status" value="1"/>
</dbReference>
<keyword evidence="8" id="KW-0832">Ubl conjugation</keyword>
<evidence type="ECO:0000256" key="14">
    <source>
        <dbReference type="ARBA" id="ARBA00023139"/>
    </source>
</evidence>
<evidence type="ECO:0000256" key="24">
    <source>
        <dbReference type="SAM" id="Phobius"/>
    </source>
</evidence>
<evidence type="ECO:0000256" key="23">
    <source>
        <dbReference type="SAM" id="MobiDB-lite"/>
    </source>
</evidence>
<dbReference type="InterPro" id="IPR032103">
    <property type="entry name" value="NHE_CaM-bd"/>
</dbReference>
<evidence type="ECO:0000259" key="25">
    <source>
        <dbReference type="Pfam" id="PF00999"/>
    </source>
</evidence>
<feature type="transmembrane region" description="Helical" evidence="24">
    <location>
        <begin position="15"/>
        <end position="32"/>
    </location>
</feature>
<feature type="domain" description="Cation/H+ exchanger transmembrane" evidence="25">
    <location>
        <begin position="263"/>
        <end position="640"/>
    </location>
</feature>
<comment type="catalytic activity">
    <reaction evidence="19">
        <text>Na(+)(in) + H(+)(out) = Na(+)(out) + H(+)(in)</text>
        <dbReference type="Rhea" id="RHEA:29419"/>
        <dbReference type="ChEBI" id="CHEBI:15378"/>
        <dbReference type="ChEBI" id="CHEBI:29101"/>
    </reaction>
</comment>
<accession>A0A4U1F667</accession>
<keyword evidence="4 21" id="KW-0050">Antiport</keyword>
<dbReference type="PRINTS" id="PR01084">
    <property type="entry name" value="NAHEXCHNGR"/>
</dbReference>
<comment type="caution">
    <text evidence="27">The sequence shown here is derived from an EMBL/GenBank/DDBJ whole genome shotgun (WGS) entry which is preliminary data.</text>
</comment>
<feature type="transmembrane region" description="Helical" evidence="24">
    <location>
        <begin position="548"/>
        <end position="574"/>
    </location>
</feature>
<proteinExistence type="inferred from homology"/>
<evidence type="ECO:0000256" key="16">
    <source>
        <dbReference type="ARBA" id="ARBA00023201"/>
    </source>
</evidence>
<dbReference type="GO" id="GO:0098719">
    <property type="term" value="P:sodium ion import across plasma membrane"/>
    <property type="evidence" value="ECO:0007669"/>
    <property type="project" value="TreeGrafter"/>
</dbReference>
<dbReference type="PRINTS" id="PR01085">
    <property type="entry name" value="NAHEXCHNGR1"/>
</dbReference>
<feature type="transmembrane region" description="Helical" evidence="24">
    <location>
        <begin position="326"/>
        <end position="353"/>
    </location>
</feature>
<keyword evidence="22" id="KW-0175">Coiled coil</keyword>
<feature type="transmembrane region" description="Helical" evidence="24">
    <location>
        <begin position="426"/>
        <end position="456"/>
    </location>
</feature>
<evidence type="ECO:0000256" key="22">
    <source>
        <dbReference type="SAM" id="Coils"/>
    </source>
</evidence>
<feature type="region of interest" description="Disordered" evidence="23">
    <location>
        <begin position="880"/>
        <end position="953"/>
    </location>
</feature>
<evidence type="ECO:0000256" key="12">
    <source>
        <dbReference type="ARBA" id="ARBA00023065"/>
    </source>
</evidence>
<reference evidence="28" key="1">
    <citation type="journal article" date="2019" name="IScience">
        <title>Narwhal Genome Reveals Long-Term Low Genetic Diversity despite Current Large Abundance Size.</title>
        <authorList>
            <person name="Westbury M.V."/>
            <person name="Petersen B."/>
            <person name="Garde E."/>
            <person name="Heide-Jorgensen M.P."/>
            <person name="Lorenzen E.D."/>
        </authorList>
    </citation>
    <scope>NUCLEOTIDE SEQUENCE [LARGE SCALE GENOMIC DNA]</scope>
</reference>
<dbReference type="Gene3D" id="6.10.140.1330">
    <property type="match status" value="1"/>
</dbReference>
<feature type="transmembrane region" description="Helical" evidence="24">
    <location>
        <begin position="212"/>
        <end position="234"/>
    </location>
</feature>
<comment type="similarity">
    <text evidence="2 21">Belongs to the monovalent cation:proton antiporter 1 (CPA1) transporter (TC 2.A.36) family.</text>
</comment>
<dbReference type="AlphaFoldDB" id="A0A4U1F667"/>
<evidence type="ECO:0000256" key="6">
    <source>
        <dbReference type="ARBA" id="ARBA00022553"/>
    </source>
</evidence>
<dbReference type="GO" id="GO:0015385">
    <property type="term" value="F:sodium:proton antiporter activity"/>
    <property type="evidence" value="ECO:0007669"/>
    <property type="project" value="InterPro"/>
</dbReference>
<comment type="subcellular location">
    <subcellularLocation>
        <location evidence="1">Basolateral cell membrane</location>
        <topology evidence="1">Multi-pass membrane protein</topology>
    </subcellularLocation>
</comment>
<evidence type="ECO:0000256" key="19">
    <source>
        <dbReference type="ARBA" id="ARBA00047524"/>
    </source>
</evidence>
<feature type="compositionally biased region" description="Polar residues" evidence="23">
    <location>
        <begin position="920"/>
        <end position="929"/>
    </location>
</feature>
<name>A0A4U1F667_MONMO</name>
<evidence type="ECO:0000256" key="7">
    <source>
        <dbReference type="ARBA" id="ARBA00022692"/>
    </source>
</evidence>
<dbReference type="GO" id="GO:0051453">
    <property type="term" value="P:regulation of intracellular pH"/>
    <property type="evidence" value="ECO:0007669"/>
    <property type="project" value="TreeGrafter"/>
</dbReference>
<comment type="catalytic activity">
    <reaction evidence="18">
        <text>Li(+)(in) + Na(+)(out) = Li(+)(out) + Na(+)(in)</text>
        <dbReference type="Rhea" id="RHEA:72415"/>
        <dbReference type="ChEBI" id="CHEBI:29101"/>
        <dbReference type="ChEBI" id="CHEBI:49713"/>
    </reaction>
</comment>
<keyword evidence="15" id="KW-0325">Glycoprotein</keyword>
<keyword evidence="10 24" id="KW-1133">Transmembrane helix</keyword>
<keyword evidence="7 21" id="KW-0812">Transmembrane</keyword>
<dbReference type="PANTHER" id="PTHR10110">
    <property type="entry name" value="SODIUM/HYDROGEN EXCHANGER"/>
    <property type="match status" value="1"/>
</dbReference>
<evidence type="ECO:0000256" key="11">
    <source>
        <dbReference type="ARBA" id="ARBA00023053"/>
    </source>
</evidence>
<feature type="transmembrane region" description="Helical" evidence="24">
    <location>
        <begin position="395"/>
        <end position="414"/>
    </location>
</feature>
<dbReference type="InterPro" id="IPR004709">
    <property type="entry name" value="NaH_exchanger"/>
</dbReference>
<organism evidence="27 28">
    <name type="scientific">Monodon monoceros</name>
    <name type="common">Narwhal</name>
    <name type="synonym">Ceratodon monodon</name>
    <dbReference type="NCBI Taxonomy" id="40151"/>
    <lineage>
        <taxon>Eukaryota</taxon>
        <taxon>Metazoa</taxon>
        <taxon>Chordata</taxon>
        <taxon>Craniata</taxon>
        <taxon>Vertebrata</taxon>
        <taxon>Euteleostomi</taxon>
        <taxon>Mammalia</taxon>
        <taxon>Eutheria</taxon>
        <taxon>Laurasiatheria</taxon>
        <taxon>Artiodactyla</taxon>
        <taxon>Whippomorpha</taxon>
        <taxon>Cetacea</taxon>
        <taxon>Odontoceti</taxon>
        <taxon>Monodontidae</taxon>
        <taxon>Monodon</taxon>
    </lineage>
</organism>
<evidence type="ECO:0000256" key="20">
    <source>
        <dbReference type="ARBA" id="ARBA00048676"/>
    </source>
</evidence>
<dbReference type="InterPro" id="IPR006153">
    <property type="entry name" value="Cation/H_exchanger_TM"/>
</dbReference>
<evidence type="ECO:0000256" key="13">
    <source>
        <dbReference type="ARBA" id="ARBA00023136"/>
    </source>
</evidence>
<evidence type="ECO:0000256" key="15">
    <source>
        <dbReference type="ARBA" id="ARBA00023180"/>
    </source>
</evidence>
<feature type="transmembrane region" description="Helical" evidence="24">
    <location>
        <begin position="586"/>
        <end position="605"/>
    </location>
</feature>
<keyword evidence="14" id="KW-0564">Palmitate</keyword>
<sequence>MLLWSGVCGLSPPRIFPSLLVAVALVGLLPVLRSHGLQPSPTASTIRGSEPPRERSIGEVTTAPPELAPESRPVNHSFTEHSLKSRKVFPVLGIDYTHVRTPFEISLWILLACLMKIEGERNNLKVTLKLSVEAQMELSKKKKVTFSSLGKQLSDFRIVGGEVIWGLGRSFSIFALKPGNEILSPGARAHRNLDAVPAPPPFSAAAENGTPGLAFCTAVVLEMVEFLFVLLSYGHLSISEYDDIPMPPILSPSAGFHVIPTISSIVPESCLLIVVGLLVGGLIKGVGETPPFLQSDVFFLFLLPPIILDAGYFLPLRQFTENLGTILIFAVVGTLWNAFFLGGLMYAVCLVGGEQINNIGLLENLLFGSIISAVDPVAVLAVFEEIHINELLHILVFGESLLNDAVTVVLYHLFEEFANYDRVGIVDIVLGFLSFFVVSLGGVFVGVVYGVIAAFTSRFTSHIRVIEPLFVFLYSYMAYLSAELFHLSGIMALIASGVVMRPYVEANISHKSHTTIKYFLKMWSSVSETLIFIFLGVSTVAGSHHWNWTFVISTLLFCLIARVLGVLGLTWFINKFRIVKLTPKDQFIIAYGGLRGAIAFSLGYLLDKKHFPMCDLFLTAIITVIFFTVFVQGMTIRPLVDLLAVKKKQETKRSINEEIHTQFLDHLLTGIEDICGHYGHHHWKDKLNRFNKKYVKKCLIAGERSKEPQLIAFYHKMEMKQAIELVESGGMGKIPSAVSTVSMQNIHPKSLPAERILPALSKDKEEEIRKILRNNLQKTRQRLRSYNRHTLVADPYEEAWNQMLLQRQKARQLEQKINNYLTVPAHKLDSPTMSRARIGSDPLAYEPKADLPVITIDPASPQSPESVDLVNEELKGKVLGLSRDPGRVAKEDHEDNDRGIMMRTKELSSPGTDDVFTPAPSDSPSSQRMQRCLSDPGPHPEPGEGEPFIPKGQ</sequence>
<keyword evidence="12 21" id="KW-0406">Ion transport</keyword>
<dbReference type="GO" id="GO:0015386">
    <property type="term" value="F:potassium:proton antiporter activity"/>
    <property type="evidence" value="ECO:0007669"/>
    <property type="project" value="TreeGrafter"/>
</dbReference>
<feature type="transmembrane region" description="Helical" evidence="24">
    <location>
        <begin position="254"/>
        <end position="283"/>
    </location>
</feature>
<feature type="transmembrane region" description="Helical" evidence="24">
    <location>
        <begin position="617"/>
        <end position="640"/>
    </location>
</feature>
<evidence type="ECO:0000256" key="18">
    <source>
        <dbReference type="ARBA" id="ARBA00035570"/>
    </source>
</evidence>
<dbReference type="GO" id="GO:0016323">
    <property type="term" value="C:basolateral plasma membrane"/>
    <property type="evidence" value="ECO:0007669"/>
    <property type="project" value="UniProtKB-SubCell"/>
</dbReference>
<keyword evidence="13 24" id="KW-0472">Membrane</keyword>
<evidence type="ECO:0000256" key="4">
    <source>
        <dbReference type="ARBA" id="ARBA00022449"/>
    </source>
</evidence>
<dbReference type="EMBL" id="RWIC01000414">
    <property type="protein sequence ID" value="TKC44126.1"/>
    <property type="molecule type" value="Genomic_DNA"/>
</dbReference>